<dbReference type="AlphaFoldDB" id="A0A9Y2AHZ2"/>
<proteinExistence type="predicted"/>
<reference evidence="1" key="1">
    <citation type="submission" date="2023-03" db="EMBL/GenBank/DDBJ databases">
        <title>Selenobaculum gbiensis gen. nov. sp. nov., a new bacterium isolated from the gut microbiota of IBD patient.</title>
        <authorList>
            <person name="Yeo S."/>
            <person name="Park H."/>
            <person name="Huh C.S."/>
        </authorList>
    </citation>
    <scope>NUCLEOTIDE SEQUENCE</scope>
    <source>
        <strain evidence="1">ICN-92133</strain>
    </source>
</reference>
<dbReference type="KEGG" id="sgbi:P3F81_09865"/>
<organism evidence="1 2">
    <name type="scientific">Selenobaculum gibii</name>
    <dbReference type="NCBI Taxonomy" id="3054208"/>
    <lineage>
        <taxon>Bacteria</taxon>
        <taxon>Bacillati</taxon>
        <taxon>Bacillota</taxon>
        <taxon>Negativicutes</taxon>
        <taxon>Selenomonadales</taxon>
        <taxon>Selenomonadaceae</taxon>
        <taxon>Selenobaculum</taxon>
    </lineage>
</organism>
<name>A0A9Y2AHZ2_9FIRM</name>
<dbReference type="EMBL" id="CP120678">
    <property type="protein sequence ID" value="WIW70192.1"/>
    <property type="molecule type" value="Genomic_DNA"/>
</dbReference>
<protein>
    <submittedName>
        <fullName evidence="1">Uncharacterized protein</fullName>
    </submittedName>
</protein>
<accession>A0A9Y2AHZ2</accession>
<gene>
    <name evidence="1" type="ORF">P3F81_09865</name>
</gene>
<sequence length="69" mass="7937">MRNGDKIRAMNDAELAAFMNDFSQSSCQYCCFAGEQTGTMETVCMAPPMYDCERGYQEWFKREAIEEAK</sequence>
<dbReference type="RefSeq" id="WP_147669984.1">
    <property type="nucleotide sequence ID" value="NZ_CP120678.1"/>
</dbReference>
<evidence type="ECO:0000313" key="1">
    <source>
        <dbReference type="EMBL" id="WIW70192.1"/>
    </source>
</evidence>
<dbReference type="Proteomes" id="UP001243623">
    <property type="component" value="Chromosome"/>
</dbReference>
<evidence type="ECO:0000313" key="2">
    <source>
        <dbReference type="Proteomes" id="UP001243623"/>
    </source>
</evidence>
<keyword evidence="2" id="KW-1185">Reference proteome</keyword>